<feature type="domain" description="EAL" evidence="10">
    <location>
        <begin position="455"/>
        <end position="709"/>
    </location>
</feature>
<dbReference type="InterPro" id="IPR000160">
    <property type="entry name" value="GGDEF_dom"/>
</dbReference>
<dbReference type="PROSITE" id="PS50112">
    <property type="entry name" value="PAS"/>
    <property type="match status" value="1"/>
</dbReference>
<feature type="region of interest" description="Disordered" evidence="6">
    <location>
        <begin position="1"/>
        <end position="28"/>
    </location>
</feature>
<dbReference type="EMBL" id="AE017282">
    <property type="protein sequence ID" value="AAU92493.1"/>
    <property type="molecule type" value="Genomic_DNA"/>
</dbReference>
<dbReference type="SUPFAM" id="SSF55785">
    <property type="entry name" value="PYP-like sensor domain (PAS domain)"/>
    <property type="match status" value="1"/>
</dbReference>
<evidence type="ECO:0000313" key="12">
    <source>
        <dbReference type="EMBL" id="AAU92493.1"/>
    </source>
</evidence>
<feature type="domain" description="GGDEF" evidence="11">
    <location>
        <begin position="313"/>
        <end position="446"/>
    </location>
</feature>
<protein>
    <recommendedName>
        <fullName evidence="2">cyclic-guanylate-specific phosphodiesterase</fullName>
        <ecNumber evidence="2">3.1.4.52</ecNumber>
    </recommendedName>
</protein>
<dbReference type="CDD" id="cd00130">
    <property type="entry name" value="PAS"/>
    <property type="match status" value="1"/>
</dbReference>
<sequence>MGTMRKHVSTSWKCRPTSESDRTKAGCGGEGATIQLAYSRNRPIDMGAAVGNTDAHPSDNPEPQEQKNRNFRVTLIILLGKYLWIAGILASVVMSEAVTAAMGLLFKGEVTYDYLATGMVAALFVSAIMVTAIMKMEELERRRQEEVAKNRALRASERRYRTLIEVASDAILVTDSETGTLVDCNRQAETLLGMSRNEIIGRHLCNLQQTGNDADGAETDLLGHMLRGKTGTIELSLVRADGTTVPVEVSSSTFEMDGRRYVHGAFRDITQRREAEDRIKHLAHHDPLTNLPNRVFLHGRLEQAIELARREQNQVAVMFIDLDNFKRINDTLGHRIGDALLEQVAARLTENVPGSQVVGRLGGDEFIVVITGNRVSTTSAAMAERILESLCRPYTVEDYQLHSGASIGIAIYPADGNSAETLMKHADAAMYHAKSRGRNTFEFFSQAINRGVRERLDIENGLRDALKHGGFKLHYQPQIDLTTGSICSVEALLRWRHPLLGVIAPDRFIPIAEETKLILPLGLWVIDRACHQLRAWRNDGIAGVRMAVNVSVKQLQDESFFEALGSIVERHGLSGSDIELEITESAIMENLSRVQALLKSLQDYGITLSIDDFGTGYSSLGRLKLLPIQSLKIDRSFVHDIETDHGNAKICDGIIALGHSLGLKIIAEGVETDAQKNLLQNSGCDAIQGFLIAKPLPADDVAKLITQVNGMT</sequence>
<feature type="transmembrane region" description="Helical" evidence="7">
    <location>
        <begin position="73"/>
        <end position="94"/>
    </location>
</feature>
<dbReference type="SUPFAM" id="SSF55073">
    <property type="entry name" value="Nucleotide cyclase"/>
    <property type="match status" value="1"/>
</dbReference>
<feature type="domain" description="PAS" evidence="8">
    <location>
        <begin position="156"/>
        <end position="204"/>
    </location>
</feature>
<dbReference type="PROSITE" id="PS50113">
    <property type="entry name" value="PAC"/>
    <property type="match status" value="1"/>
</dbReference>
<dbReference type="HOGENOM" id="CLU_000445_70_20_6"/>
<dbReference type="InterPro" id="IPR000014">
    <property type="entry name" value="PAS"/>
</dbReference>
<dbReference type="Gene3D" id="3.30.70.270">
    <property type="match status" value="1"/>
</dbReference>
<feature type="coiled-coil region" evidence="5">
    <location>
        <begin position="129"/>
        <end position="156"/>
    </location>
</feature>
<dbReference type="PROSITE" id="PS50883">
    <property type="entry name" value="EAL"/>
    <property type="match status" value="1"/>
</dbReference>
<evidence type="ECO:0000256" key="6">
    <source>
        <dbReference type="SAM" id="MobiDB-lite"/>
    </source>
</evidence>
<evidence type="ECO:0000256" key="5">
    <source>
        <dbReference type="SAM" id="Coils"/>
    </source>
</evidence>
<dbReference type="NCBIfam" id="TIGR00254">
    <property type="entry name" value="GGDEF"/>
    <property type="match status" value="1"/>
</dbReference>
<dbReference type="PROSITE" id="PS50887">
    <property type="entry name" value="GGDEF"/>
    <property type="match status" value="1"/>
</dbReference>
<dbReference type="SMART" id="SM00267">
    <property type="entry name" value="GGDEF"/>
    <property type="match status" value="1"/>
</dbReference>
<organism evidence="12 13">
    <name type="scientific">Methylococcus capsulatus (strain ATCC 33009 / NCIMB 11132 / Bath)</name>
    <dbReference type="NCBI Taxonomy" id="243233"/>
    <lineage>
        <taxon>Bacteria</taxon>
        <taxon>Pseudomonadati</taxon>
        <taxon>Pseudomonadota</taxon>
        <taxon>Gammaproteobacteria</taxon>
        <taxon>Methylococcales</taxon>
        <taxon>Methylococcaceae</taxon>
        <taxon>Methylococcus</taxon>
    </lineage>
</organism>
<keyword evidence="5" id="KW-0175">Coiled coil</keyword>
<dbReference type="CDD" id="cd01949">
    <property type="entry name" value="GGDEF"/>
    <property type="match status" value="1"/>
</dbReference>
<dbReference type="EC" id="3.1.4.52" evidence="2"/>
<dbReference type="Proteomes" id="UP000006821">
    <property type="component" value="Chromosome"/>
</dbReference>
<evidence type="ECO:0000256" key="7">
    <source>
        <dbReference type="SAM" id="Phobius"/>
    </source>
</evidence>
<dbReference type="Gene3D" id="3.30.450.20">
    <property type="entry name" value="PAS domain"/>
    <property type="match status" value="1"/>
</dbReference>
<evidence type="ECO:0000256" key="1">
    <source>
        <dbReference type="ARBA" id="ARBA00001946"/>
    </source>
</evidence>
<keyword evidence="3" id="KW-0973">c-di-GMP</keyword>
<gene>
    <name evidence="12" type="ordered locus">MCA1237</name>
</gene>
<dbReference type="Pfam" id="PF00990">
    <property type="entry name" value="GGDEF"/>
    <property type="match status" value="1"/>
</dbReference>
<dbReference type="GO" id="GO:0071111">
    <property type="term" value="F:cyclic-guanylate-specific phosphodiesterase activity"/>
    <property type="evidence" value="ECO:0007669"/>
    <property type="project" value="UniProtKB-EC"/>
</dbReference>
<dbReference type="Pfam" id="PF00563">
    <property type="entry name" value="EAL"/>
    <property type="match status" value="1"/>
</dbReference>
<dbReference type="STRING" id="243233.MCA1237"/>
<dbReference type="FunFam" id="3.20.20.450:FF:000001">
    <property type="entry name" value="Cyclic di-GMP phosphodiesterase yahA"/>
    <property type="match status" value="1"/>
</dbReference>
<reference evidence="12 13" key="1">
    <citation type="journal article" date="2004" name="PLoS Biol.">
        <title>Genomic insights into methanotrophy: the complete genome sequence of Methylococcus capsulatus (Bath).</title>
        <authorList>
            <person name="Ward N.L."/>
            <person name="Larsen O."/>
            <person name="Sakwa J."/>
            <person name="Bruseth L."/>
            <person name="Khouri H.M."/>
            <person name="Durkin A.S."/>
            <person name="Dimitrov G."/>
            <person name="Jiang L."/>
            <person name="Scanlan D."/>
            <person name="Kang K.H."/>
            <person name="Lewis M.R."/>
            <person name="Nelson K.E."/>
            <person name="Methe B.A."/>
            <person name="Wu M."/>
            <person name="Heidelberg J.F."/>
            <person name="Paulsen I.T."/>
            <person name="Fouts D.E."/>
            <person name="Ravel J."/>
            <person name="Tettelin H."/>
            <person name="Ren Q."/>
            <person name="Read T.D."/>
            <person name="DeBoy R.T."/>
            <person name="Seshadri R."/>
            <person name="Salzberg S.L."/>
            <person name="Jensen H.B."/>
            <person name="Birkeland N.K."/>
            <person name="Nelson W.C."/>
            <person name="Dodson R.J."/>
            <person name="Grindhaug S.H."/>
            <person name="Holt I.E."/>
            <person name="Eidhammer I."/>
            <person name="Jonasen I."/>
            <person name="Vanaken S."/>
            <person name="Utterback T.R."/>
            <person name="Feldblyum T.V."/>
            <person name="Fraser C.M."/>
            <person name="Lillehaug J.R."/>
            <person name="Eisen J.A."/>
        </authorList>
    </citation>
    <scope>NUCLEOTIDE SEQUENCE [LARGE SCALE GENOMIC DNA]</scope>
    <source>
        <strain evidence="13">ATCC 33009 / NCIMB 11132 / Bath</strain>
    </source>
</reference>
<evidence type="ECO:0000259" key="11">
    <source>
        <dbReference type="PROSITE" id="PS50887"/>
    </source>
</evidence>
<dbReference type="Gene3D" id="3.20.20.450">
    <property type="entry name" value="EAL domain"/>
    <property type="match status" value="1"/>
</dbReference>
<dbReference type="InterPro" id="IPR001633">
    <property type="entry name" value="EAL_dom"/>
</dbReference>
<dbReference type="AlphaFoldDB" id="Q609J7"/>
<keyword evidence="7" id="KW-0812">Transmembrane</keyword>
<dbReference type="InterPro" id="IPR000700">
    <property type="entry name" value="PAS-assoc_C"/>
</dbReference>
<dbReference type="FunFam" id="3.30.70.270:FF:000001">
    <property type="entry name" value="Diguanylate cyclase domain protein"/>
    <property type="match status" value="1"/>
</dbReference>
<comment type="catalytic activity">
    <reaction evidence="4">
        <text>3',3'-c-di-GMP + H2O = 5'-phosphoguanylyl(3'-&gt;5')guanosine + H(+)</text>
        <dbReference type="Rhea" id="RHEA:24902"/>
        <dbReference type="ChEBI" id="CHEBI:15377"/>
        <dbReference type="ChEBI" id="CHEBI:15378"/>
        <dbReference type="ChEBI" id="CHEBI:58754"/>
        <dbReference type="ChEBI" id="CHEBI:58805"/>
        <dbReference type="EC" id="3.1.4.52"/>
    </reaction>
    <physiologicalReaction direction="left-to-right" evidence="4">
        <dbReference type="Rhea" id="RHEA:24903"/>
    </physiologicalReaction>
</comment>
<evidence type="ECO:0000256" key="4">
    <source>
        <dbReference type="ARBA" id="ARBA00051114"/>
    </source>
</evidence>
<dbReference type="GO" id="GO:0071732">
    <property type="term" value="P:cellular response to nitric oxide"/>
    <property type="evidence" value="ECO:0007669"/>
    <property type="project" value="UniProtKB-ARBA"/>
</dbReference>
<name>Q609J7_METCA</name>
<evidence type="ECO:0000259" key="9">
    <source>
        <dbReference type="PROSITE" id="PS50113"/>
    </source>
</evidence>
<dbReference type="SUPFAM" id="SSF141868">
    <property type="entry name" value="EAL domain-like"/>
    <property type="match status" value="1"/>
</dbReference>
<dbReference type="InterPro" id="IPR035919">
    <property type="entry name" value="EAL_sf"/>
</dbReference>
<dbReference type="Pfam" id="PF13426">
    <property type="entry name" value="PAS_9"/>
    <property type="match status" value="1"/>
</dbReference>
<comment type="cofactor">
    <cofactor evidence="1">
        <name>Mg(2+)</name>
        <dbReference type="ChEBI" id="CHEBI:18420"/>
    </cofactor>
</comment>
<dbReference type="PANTHER" id="PTHR44757">
    <property type="entry name" value="DIGUANYLATE CYCLASE DGCP"/>
    <property type="match status" value="1"/>
</dbReference>
<dbReference type="InterPro" id="IPR029787">
    <property type="entry name" value="Nucleotide_cyclase"/>
</dbReference>
<dbReference type="InterPro" id="IPR052155">
    <property type="entry name" value="Biofilm_reg_signaling"/>
</dbReference>
<feature type="transmembrane region" description="Helical" evidence="7">
    <location>
        <begin position="114"/>
        <end position="134"/>
    </location>
</feature>
<feature type="domain" description="PAC" evidence="9">
    <location>
        <begin position="231"/>
        <end position="281"/>
    </location>
</feature>
<dbReference type="InterPro" id="IPR043128">
    <property type="entry name" value="Rev_trsase/Diguanyl_cyclase"/>
</dbReference>
<evidence type="ECO:0000256" key="2">
    <source>
        <dbReference type="ARBA" id="ARBA00012282"/>
    </source>
</evidence>
<evidence type="ECO:0000313" key="13">
    <source>
        <dbReference type="Proteomes" id="UP000006821"/>
    </source>
</evidence>
<keyword evidence="7" id="KW-0472">Membrane</keyword>
<dbReference type="CDD" id="cd01948">
    <property type="entry name" value="EAL"/>
    <property type="match status" value="1"/>
</dbReference>
<keyword evidence="7" id="KW-1133">Transmembrane helix</keyword>
<dbReference type="SMART" id="SM00052">
    <property type="entry name" value="EAL"/>
    <property type="match status" value="1"/>
</dbReference>
<evidence type="ECO:0000259" key="10">
    <source>
        <dbReference type="PROSITE" id="PS50883"/>
    </source>
</evidence>
<evidence type="ECO:0000256" key="3">
    <source>
        <dbReference type="ARBA" id="ARBA00022636"/>
    </source>
</evidence>
<dbReference type="eggNOG" id="COG5001">
    <property type="taxonomic scope" value="Bacteria"/>
</dbReference>
<dbReference type="InterPro" id="IPR035965">
    <property type="entry name" value="PAS-like_dom_sf"/>
</dbReference>
<dbReference type="NCBIfam" id="TIGR00229">
    <property type="entry name" value="sensory_box"/>
    <property type="match status" value="1"/>
</dbReference>
<accession>Q609J7</accession>
<dbReference type="SMART" id="SM00091">
    <property type="entry name" value="PAS"/>
    <property type="match status" value="1"/>
</dbReference>
<dbReference type="KEGG" id="mca:MCA1237"/>
<dbReference type="PANTHER" id="PTHR44757:SF2">
    <property type="entry name" value="BIOFILM ARCHITECTURE MAINTENANCE PROTEIN MBAA"/>
    <property type="match status" value="1"/>
</dbReference>
<evidence type="ECO:0000259" key="8">
    <source>
        <dbReference type="PROSITE" id="PS50112"/>
    </source>
</evidence>
<proteinExistence type="predicted"/>